<evidence type="ECO:0000313" key="5">
    <source>
        <dbReference type="EMBL" id="ABC29862.1"/>
    </source>
</evidence>
<protein>
    <submittedName>
        <fullName evidence="5">FOG: PAS/PAC domain</fullName>
    </submittedName>
</protein>
<evidence type="ECO:0000256" key="1">
    <source>
        <dbReference type="ARBA" id="ARBA00023224"/>
    </source>
</evidence>
<dbReference type="Gene3D" id="3.30.450.20">
    <property type="entry name" value="PAS domain"/>
    <property type="match status" value="2"/>
</dbReference>
<dbReference type="SMART" id="SM00283">
    <property type="entry name" value="MA"/>
    <property type="match status" value="1"/>
</dbReference>
<keyword evidence="6" id="KW-1185">Reference proteome</keyword>
<dbReference type="InterPro" id="IPR004090">
    <property type="entry name" value="Chemotax_Me-accpt_rcpt"/>
</dbReference>
<dbReference type="PROSITE" id="PS50113">
    <property type="entry name" value="PAC"/>
    <property type="match status" value="1"/>
</dbReference>
<keyword evidence="1 2" id="KW-0807">Transducer</keyword>
<dbReference type="PRINTS" id="PR00260">
    <property type="entry name" value="CHEMTRNSDUCR"/>
</dbReference>
<dbReference type="Gene3D" id="1.10.287.950">
    <property type="entry name" value="Methyl-accepting chemotaxis protein"/>
    <property type="match status" value="1"/>
</dbReference>
<dbReference type="eggNOG" id="COG0840">
    <property type="taxonomic scope" value="Bacteria"/>
</dbReference>
<dbReference type="EMBL" id="CP000155">
    <property type="protein sequence ID" value="ABC29862.1"/>
    <property type="molecule type" value="Genomic_DNA"/>
</dbReference>
<dbReference type="eggNOG" id="COG2202">
    <property type="taxonomic scope" value="Bacteria"/>
</dbReference>
<evidence type="ECO:0000259" key="4">
    <source>
        <dbReference type="PROSITE" id="PS50113"/>
    </source>
</evidence>
<dbReference type="InterPro" id="IPR004089">
    <property type="entry name" value="MCPsignal_dom"/>
</dbReference>
<dbReference type="NCBIfam" id="TIGR00229">
    <property type="entry name" value="sensory_box"/>
    <property type="match status" value="2"/>
</dbReference>
<dbReference type="CDD" id="cd00130">
    <property type="entry name" value="PAS"/>
    <property type="match status" value="2"/>
</dbReference>
<dbReference type="InterPro" id="IPR013655">
    <property type="entry name" value="PAS_fold_3"/>
</dbReference>
<accession>Q2SHL2</accession>
<dbReference type="AlphaFoldDB" id="Q2SHL2"/>
<dbReference type="OrthoDB" id="9765776at2"/>
<dbReference type="HOGENOM" id="CLU_000445_107_26_6"/>
<reference evidence="5 6" key="1">
    <citation type="journal article" date="2005" name="Nucleic Acids Res.">
        <title>Genomic blueprint of Hahella chejuensis, a marine microbe producing an algicidal agent.</title>
        <authorList>
            <person name="Jeong H."/>
            <person name="Yim J.H."/>
            <person name="Lee C."/>
            <person name="Choi S.-H."/>
            <person name="Park Y.K."/>
            <person name="Yoon S.H."/>
            <person name="Hur C.-G."/>
            <person name="Kang H.-Y."/>
            <person name="Kim D."/>
            <person name="Lee H.H."/>
            <person name="Park K.H."/>
            <person name="Park S.-H."/>
            <person name="Park H.-S."/>
            <person name="Lee H.K."/>
            <person name="Oh T.K."/>
            <person name="Kim J.F."/>
        </authorList>
    </citation>
    <scope>NUCLEOTIDE SEQUENCE [LARGE SCALE GENOMIC DNA]</scope>
    <source>
        <strain evidence="5 6">KCTC 2396</strain>
    </source>
</reference>
<dbReference type="InterPro" id="IPR050903">
    <property type="entry name" value="Bact_Chemotaxis_MeTrfase"/>
</dbReference>
<dbReference type="RefSeq" id="WP_011396931.1">
    <property type="nucleotide sequence ID" value="NC_007645.1"/>
</dbReference>
<feature type="domain" description="Methyl-accepting transducer" evidence="3">
    <location>
        <begin position="245"/>
        <end position="438"/>
    </location>
</feature>
<dbReference type="GO" id="GO:0006935">
    <property type="term" value="P:chemotaxis"/>
    <property type="evidence" value="ECO:0007669"/>
    <property type="project" value="InterPro"/>
</dbReference>
<sequence length="438" mass="48781">MFSIKKNKQQQHDAHNLAKALQAELGSISNFCATIYFTPSGEILDASKLFLASVGYQLDEIIGRHHRLFCTDDVINTAEYRQFWADLAKGVPQRGTFRRRHKNGSDVWLEATYIPIVQDGQVVRVMKVANDVTKDHEQSADNQALVKAIDRANAVIEFKPDGTILNANKNFVRALGYSDLEEIKGKHHEIFCPDEFYQENPNFWRELAHGEIKNGLFRRVSKQGRSVWIEATYNPVFDHQGRVVKITKVASDVTERVERQLAVQKAAEVAHSTSVETAQVSQKGARILKENMANSEKISTDIGRSAKLVEELNEQSSQITNIVTTIKSIAEQTNLLALNAAIEAARAGEHGRGFSVVADEVRSLAGRTTKSTEEINQMVDRNNQLVLQAGDSMDKVTKQAEKNADLIAEASRIIDEIFKGAEYVSQVVGDLVDNSSES</sequence>
<dbReference type="SMART" id="SM00086">
    <property type="entry name" value="PAC"/>
    <property type="match status" value="2"/>
</dbReference>
<dbReference type="SUPFAM" id="SSF55785">
    <property type="entry name" value="PYP-like sensor domain (PAS domain)"/>
    <property type="match status" value="2"/>
</dbReference>
<dbReference type="KEGG" id="hch:HCH_03096"/>
<evidence type="ECO:0000313" key="6">
    <source>
        <dbReference type="Proteomes" id="UP000000238"/>
    </source>
</evidence>
<name>Q2SHL2_HAHCH</name>
<dbReference type="GO" id="GO:0016020">
    <property type="term" value="C:membrane"/>
    <property type="evidence" value="ECO:0007669"/>
    <property type="project" value="InterPro"/>
</dbReference>
<dbReference type="Proteomes" id="UP000000238">
    <property type="component" value="Chromosome"/>
</dbReference>
<dbReference type="InterPro" id="IPR000700">
    <property type="entry name" value="PAS-assoc_C"/>
</dbReference>
<dbReference type="Pfam" id="PF00015">
    <property type="entry name" value="MCPsignal"/>
    <property type="match status" value="1"/>
</dbReference>
<dbReference type="PANTHER" id="PTHR24422">
    <property type="entry name" value="CHEMOTAXIS PROTEIN METHYLTRANSFERASE"/>
    <property type="match status" value="1"/>
</dbReference>
<organism evidence="5 6">
    <name type="scientific">Hahella chejuensis (strain KCTC 2396)</name>
    <dbReference type="NCBI Taxonomy" id="349521"/>
    <lineage>
        <taxon>Bacteria</taxon>
        <taxon>Pseudomonadati</taxon>
        <taxon>Pseudomonadota</taxon>
        <taxon>Gammaproteobacteria</taxon>
        <taxon>Oceanospirillales</taxon>
        <taxon>Hahellaceae</taxon>
        <taxon>Hahella</taxon>
    </lineage>
</organism>
<gene>
    <name evidence="5" type="ordered locus">HCH_03096</name>
</gene>
<dbReference type="InterPro" id="IPR035965">
    <property type="entry name" value="PAS-like_dom_sf"/>
</dbReference>
<dbReference type="PROSITE" id="PS50111">
    <property type="entry name" value="CHEMOTAXIS_TRANSDUC_2"/>
    <property type="match status" value="1"/>
</dbReference>
<dbReference type="PANTHER" id="PTHR24422:SF10">
    <property type="entry name" value="CHEMOTAXIS PROTEIN METHYLTRANSFERASE 2"/>
    <property type="match status" value="1"/>
</dbReference>
<dbReference type="Pfam" id="PF08447">
    <property type="entry name" value="PAS_3"/>
    <property type="match status" value="2"/>
</dbReference>
<evidence type="ECO:0000259" key="3">
    <source>
        <dbReference type="PROSITE" id="PS50111"/>
    </source>
</evidence>
<evidence type="ECO:0000256" key="2">
    <source>
        <dbReference type="PROSITE-ProRule" id="PRU00284"/>
    </source>
</evidence>
<proteinExistence type="predicted"/>
<dbReference type="GO" id="GO:0007165">
    <property type="term" value="P:signal transduction"/>
    <property type="evidence" value="ECO:0007669"/>
    <property type="project" value="UniProtKB-KW"/>
</dbReference>
<dbReference type="GO" id="GO:0004888">
    <property type="term" value="F:transmembrane signaling receptor activity"/>
    <property type="evidence" value="ECO:0007669"/>
    <property type="project" value="InterPro"/>
</dbReference>
<dbReference type="InterPro" id="IPR001610">
    <property type="entry name" value="PAC"/>
</dbReference>
<feature type="domain" description="PAC" evidence="4">
    <location>
        <begin position="213"/>
        <end position="265"/>
    </location>
</feature>
<dbReference type="STRING" id="349521.HCH_03096"/>
<dbReference type="InterPro" id="IPR000014">
    <property type="entry name" value="PAS"/>
</dbReference>
<dbReference type="SUPFAM" id="SSF58104">
    <property type="entry name" value="Methyl-accepting chemotaxis protein (MCP) signaling domain"/>
    <property type="match status" value="1"/>
</dbReference>